<dbReference type="AlphaFoldDB" id="A0A1C1CE37"/>
<evidence type="ECO:0000313" key="3">
    <source>
        <dbReference type="Proteomes" id="UP000094526"/>
    </source>
</evidence>
<dbReference type="OrthoDB" id="5925at2759"/>
<gene>
    <name evidence="2" type="ORF">CLCR_02175</name>
</gene>
<dbReference type="STRING" id="86049.A0A1C1CE37"/>
<dbReference type="EMBL" id="LGRB01000015">
    <property type="protein sequence ID" value="OCT46795.1"/>
    <property type="molecule type" value="Genomic_DNA"/>
</dbReference>
<dbReference type="VEuPathDB" id="FungiDB:CLCR_02175"/>
<accession>A0A1C1CE37</accession>
<keyword evidence="1" id="KW-0812">Transmembrane</keyword>
<proteinExistence type="predicted"/>
<organism evidence="2 3">
    <name type="scientific">Cladophialophora carrionii</name>
    <dbReference type="NCBI Taxonomy" id="86049"/>
    <lineage>
        <taxon>Eukaryota</taxon>
        <taxon>Fungi</taxon>
        <taxon>Dikarya</taxon>
        <taxon>Ascomycota</taxon>
        <taxon>Pezizomycotina</taxon>
        <taxon>Eurotiomycetes</taxon>
        <taxon>Chaetothyriomycetidae</taxon>
        <taxon>Chaetothyriales</taxon>
        <taxon>Herpotrichiellaceae</taxon>
        <taxon>Cladophialophora</taxon>
    </lineage>
</organism>
<feature type="transmembrane region" description="Helical" evidence="1">
    <location>
        <begin position="40"/>
        <end position="61"/>
    </location>
</feature>
<dbReference type="VEuPathDB" id="FungiDB:G647_01513"/>
<evidence type="ECO:0000256" key="1">
    <source>
        <dbReference type="SAM" id="Phobius"/>
    </source>
</evidence>
<protein>
    <submittedName>
        <fullName evidence="2">Uncharacterized protein</fullName>
    </submittedName>
</protein>
<dbReference type="Proteomes" id="UP000094526">
    <property type="component" value="Unassembled WGS sequence"/>
</dbReference>
<comment type="caution">
    <text evidence="2">The sequence shown here is derived from an EMBL/GenBank/DDBJ whole genome shotgun (WGS) entry which is preliminary data.</text>
</comment>
<evidence type="ECO:0000313" key="2">
    <source>
        <dbReference type="EMBL" id="OCT46795.1"/>
    </source>
</evidence>
<name>A0A1C1CE37_9EURO</name>
<sequence>MLATSAVRSTPLRAAARTIVRKTTTRAASSTSNEAASPPFWLTAGASTATVAAIGSVAWYYHLFGQDVYAMTPAEEG</sequence>
<keyword evidence="1" id="KW-1133">Transmembrane helix</keyword>
<keyword evidence="3" id="KW-1185">Reference proteome</keyword>
<keyword evidence="1" id="KW-0472">Membrane</keyword>
<reference evidence="3" key="1">
    <citation type="submission" date="2015-07" db="EMBL/GenBank/DDBJ databases">
        <authorList>
            <person name="Teixeira M.M."/>
            <person name="Souza R.C."/>
            <person name="Almeida L.G."/>
            <person name="Vicente V.A."/>
            <person name="de Hoog S."/>
            <person name="Bocca A.L."/>
            <person name="de Almeida S.R."/>
            <person name="Vasconcelos A.T."/>
            <person name="Felipe M.S."/>
        </authorList>
    </citation>
    <scope>NUCLEOTIDE SEQUENCE [LARGE SCALE GENOMIC DNA]</scope>
    <source>
        <strain evidence="3">KSF</strain>
    </source>
</reference>